<dbReference type="AlphaFoldDB" id="A0A6J7LV13"/>
<dbReference type="GO" id="GO:0016780">
    <property type="term" value="F:phosphotransferase activity, for other substituted phosphate groups"/>
    <property type="evidence" value="ECO:0007669"/>
    <property type="project" value="InterPro"/>
</dbReference>
<dbReference type="GO" id="GO:0016020">
    <property type="term" value="C:membrane"/>
    <property type="evidence" value="ECO:0007669"/>
    <property type="project" value="InterPro"/>
</dbReference>
<proteinExistence type="predicted"/>
<dbReference type="Gene3D" id="1.20.120.1760">
    <property type="match status" value="1"/>
</dbReference>
<evidence type="ECO:0000256" key="1">
    <source>
        <dbReference type="SAM" id="Phobius"/>
    </source>
</evidence>
<dbReference type="InterPro" id="IPR000462">
    <property type="entry name" value="CDP-OH_P_trans"/>
</dbReference>
<name>A0A6J7LV13_9ZZZZ</name>
<gene>
    <name evidence="2" type="ORF">UFOPK3935_00104</name>
</gene>
<sequence>MAKLARPNLPNSLTILRVLLLPFCAYALFKNGGDDTTWRIIAWTLFFIVGLSDILDGKLARSRNQITELGK</sequence>
<keyword evidence="1" id="KW-1133">Transmembrane helix</keyword>
<dbReference type="Pfam" id="PF01066">
    <property type="entry name" value="CDP-OH_P_transf"/>
    <property type="match status" value="1"/>
</dbReference>
<dbReference type="EMBL" id="CAFBOH010000005">
    <property type="protein sequence ID" value="CAB4971142.1"/>
    <property type="molecule type" value="Genomic_DNA"/>
</dbReference>
<dbReference type="GO" id="GO:0008654">
    <property type="term" value="P:phospholipid biosynthetic process"/>
    <property type="evidence" value="ECO:0007669"/>
    <property type="project" value="InterPro"/>
</dbReference>
<dbReference type="InterPro" id="IPR043130">
    <property type="entry name" value="CDP-OH_PTrfase_TM_dom"/>
</dbReference>
<feature type="transmembrane region" description="Helical" evidence="1">
    <location>
        <begin position="37"/>
        <end position="55"/>
    </location>
</feature>
<keyword evidence="1" id="KW-0812">Transmembrane</keyword>
<protein>
    <submittedName>
        <fullName evidence="2">Unannotated protein</fullName>
    </submittedName>
</protein>
<reference evidence="2" key="1">
    <citation type="submission" date="2020-05" db="EMBL/GenBank/DDBJ databases">
        <authorList>
            <person name="Chiriac C."/>
            <person name="Salcher M."/>
            <person name="Ghai R."/>
            <person name="Kavagutti S V."/>
        </authorList>
    </citation>
    <scope>NUCLEOTIDE SEQUENCE</scope>
</reference>
<accession>A0A6J7LV13</accession>
<keyword evidence="1" id="KW-0472">Membrane</keyword>
<organism evidence="2">
    <name type="scientific">freshwater metagenome</name>
    <dbReference type="NCBI Taxonomy" id="449393"/>
    <lineage>
        <taxon>unclassified sequences</taxon>
        <taxon>metagenomes</taxon>
        <taxon>ecological metagenomes</taxon>
    </lineage>
</organism>
<evidence type="ECO:0000313" key="2">
    <source>
        <dbReference type="EMBL" id="CAB4971142.1"/>
    </source>
</evidence>